<gene>
    <name evidence="1" type="ORF">ACJRO7_030953</name>
</gene>
<sequence length="99" mass="11386">MVIAGEPCVVSSNGRIKACVVVTEENQVRYSLATFSHVLGMIEMPKEFIDEAHPWQYKPFIRMDFLCYYDFADNRMKGESLYQLLLRSSGQIALMIKSE</sequence>
<dbReference type="SUPFAM" id="SSF51197">
    <property type="entry name" value="Clavaminate synthase-like"/>
    <property type="match status" value="1"/>
</dbReference>
<reference evidence="1 2" key="1">
    <citation type="submission" date="2024-11" db="EMBL/GenBank/DDBJ databases">
        <title>Chromosome-level genome assembly of Eucalyptus globulus Labill. provides insights into its genome evolution.</title>
        <authorList>
            <person name="Li X."/>
        </authorList>
    </citation>
    <scope>NUCLEOTIDE SEQUENCE [LARGE SCALE GENOMIC DNA]</scope>
    <source>
        <strain evidence="1">CL2024</strain>
        <tissue evidence="1">Fresh tender leaves</tissue>
    </source>
</reference>
<organism evidence="1 2">
    <name type="scientific">Eucalyptus globulus</name>
    <name type="common">Tasmanian blue gum</name>
    <dbReference type="NCBI Taxonomy" id="34317"/>
    <lineage>
        <taxon>Eukaryota</taxon>
        <taxon>Viridiplantae</taxon>
        <taxon>Streptophyta</taxon>
        <taxon>Embryophyta</taxon>
        <taxon>Tracheophyta</taxon>
        <taxon>Spermatophyta</taxon>
        <taxon>Magnoliopsida</taxon>
        <taxon>eudicotyledons</taxon>
        <taxon>Gunneridae</taxon>
        <taxon>Pentapetalae</taxon>
        <taxon>rosids</taxon>
        <taxon>malvids</taxon>
        <taxon>Myrtales</taxon>
        <taxon>Myrtaceae</taxon>
        <taxon>Myrtoideae</taxon>
        <taxon>Eucalypteae</taxon>
        <taxon>Eucalyptus</taxon>
    </lineage>
</organism>
<dbReference type="Gene3D" id="2.60.120.330">
    <property type="entry name" value="B-lactam Antibiotic, Isopenicillin N Synthase, Chain"/>
    <property type="match status" value="1"/>
</dbReference>
<dbReference type="EMBL" id="JBJKBG010000008">
    <property type="protein sequence ID" value="KAL3725989.1"/>
    <property type="molecule type" value="Genomic_DNA"/>
</dbReference>
<dbReference type="AlphaFoldDB" id="A0ABD3JFA1"/>
<keyword evidence="2" id="KW-1185">Reference proteome</keyword>
<accession>A0ABD3JFA1</accession>
<dbReference type="Proteomes" id="UP001634007">
    <property type="component" value="Unassembled WGS sequence"/>
</dbReference>
<comment type="caution">
    <text evidence="1">The sequence shown here is derived from an EMBL/GenBank/DDBJ whole genome shotgun (WGS) entry which is preliminary data.</text>
</comment>
<dbReference type="InterPro" id="IPR027443">
    <property type="entry name" value="IPNS-like_sf"/>
</dbReference>
<evidence type="ECO:0000313" key="2">
    <source>
        <dbReference type="Proteomes" id="UP001634007"/>
    </source>
</evidence>
<name>A0ABD3JFA1_EUCGL</name>
<protein>
    <submittedName>
        <fullName evidence="1">Uncharacterized protein</fullName>
    </submittedName>
</protein>
<evidence type="ECO:0000313" key="1">
    <source>
        <dbReference type="EMBL" id="KAL3725989.1"/>
    </source>
</evidence>
<proteinExistence type="predicted"/>